<comment type="caution">
    <text evidence="1">The sequence shown here is derived from an EMBL/GenBank/DDBJ whole genome shotgun (WGS) entry which is preliminary data.</text>
</comment>
<dbReference type="OrthoDB" id="10051804at2759"/>
<dbReference type="PANTHER" id="PTHR33964:SF9">
    <property type="match status" value="1"/>
</dbReference>
<evidence type="ECO:0000313" key="2">
    <source>
        <dbReference type="Proteomes" id="UP000616769"/>
    </source>
</evidence>
<sequence length="114" mass="13303">MREIGGDRNGSKLVTDEKCRRQQSNCTDNVYPYLNDPSYMFPNNLKQADQMCKMWSHFVDCIRRYINECFEDNRKILFQKSVENSIDTVHAICSSKLYQTGIGISCSILHRINI</sequence>
<proteinExistence type="predicted"/>
<dbReference type="Proteomes" id="UP000616769">
    <property type="component" value="Unassembled WGS sequence"/>
</dbReference>
<dbReference type="VEuPathDB" id="VectorBase:SSCA007153"/>
<evidence type="ECO:0000313" key="1">
    <source>
        <dbReference type="EMBL" id="KPM08053.1"/>
    </source>
</evidence>
<protein>
    <submittedName>
        <fullName evidence="1">Uncharacterized protein</fullName>
    </submittedName>
</protein>
<dbReference type="PANTHER" id="PTHR33964">
    <property type="entry name" value="RE45066P-RELATED"/>
    <property type="match status" value="1"/>
</dbReference>
<organism evidence="1 2">
    <name type="scientific">Sarcoptes scabiei</name>
    <name type="common">Itch mite</name>
    <name type="synonym">Acarus scabiei</name>
    <dbReference type="NCBI Taxonomy" id="52283"/>
    <lineage>
        <taxon>Eukaryota</taxon>
        <taxon>Metazoa</taxon>
        <taxon>Ecdysozoa</taxon>
        <taxon>Arthropoda</taxon>
        <taxon>Chelicerata</taxon>
        <taxon>Arachnida</taxon>
        <taxon>Acari</taxon>
        <taxon>Acariformes</taxon>
        <taxon>Sarcoptiformes</taxon>
        <taxon>Astigmata</taxon>
        <taxon>Psoroptidia</taxon>
        <taxon>Sarcoptoidea</taxon>
        <taxon>Sarcoptidae</taxon>
        <taxon>Sarcoptinae</taxon>
        <taxon>Sarcoptes</taxon>
    </lineage>
</organism>
<reference evidence="1 2" key="1">
    <citation type="journal article" date="2015" name="Parasit. Vectors">
        <title>Draft genome of the scabies mite.</title>
        <authorList>
            <person name="Rider S.D.Jr."/>
            <person name="Morgan M.S."/>
            <person name="Arlian L.G."/>
        </authorList>
    </citation>
    <scope>NUCLEOTIDE SEQUENCE [LARGE SCALE GENOMIC DNA]</scope>
    <source>
        <strain evidence="1">Arlian Lab</strain>
    </source>
</reference>
<dbReference type="AlphaFoldDB" id="A0A132AAV9"/>
<name>A0A132AAV9_SARSC</name>
<dbReference type="EMBL" id="JXLN01012146">
    <property type="protein sequence ID" value="KPM08053.1"/>
    <property type="molecule type" value="Genomic_DNA"/>
</dbReference>
<gene>
    <name evidence="1" type="ORF">QR98_0065660</name>
</gene>
<accession>A0A132AAV9</accession>